<accession>A0A1Y4V9S0</accession>
<dbReference type="PANTHER" id="PTHR42693:SF53">
    <property type="entry name" value="ENDO-4-O-SULFATASE"/>
    <property type="match status" value="1"/>
</dbReference>
<dbReference type="InterPro" id="IPR050738">
    <property type="entry name" value="Sulfatase"/>
</dbReference>
<reference evidence="6" key="2">
    <citation type="journal article" date="2018" name="BMC Genomics">
        <title>Whole genome sequencing and function prediction of 133 gut anaerobes isolated from chicken caecum in pure cultures.</title>
        <authorList>
            <person name="Medvecky M."/>
            <person name="Cejkova D."/>
            <person name="Polansky O."/>
            <person name="Karasova D."/>
            <person name="Kubasova T."/>
            <person name="Cizek A."/>
            <person name="Rychlik I."/>
        </authorList>
    </citation>
    <scope>NUCLEOTIDE SEQUENCE</scope>
    <source>
        <strain evidence="6">An109</strain>
    </source>
</reference>
<evidence type="ECO:0000256" key="3">
    <source>
        <dbReference type="PIRSR" id="PIRSR600917-52"/>
    </source>
</evidence>
<evidence type="ECO:0000313" key="6">
    <source>
        <dbReference type="EMBL" id="OUQ66827.1"/>
    </source>
</evidence>
<protein>
    <submittedName>
        <fullName evidence="5 6">Sulfatase</fullName>
    </submittedName>
</protein>
<dbReference type="Gene3D" id="3.30.1120.10">
    <property type="match status" value="1"/>
</dbReference>
<dbReference type="Proteomes" id="UP001198461">
    <property type="component" value="Unassembled WGS sequence"/>
</dbReference>
<comment type="similarity">
    <text evidence="1">Belongs to the sulfatase family.</text>
</comment>
<sequence length="479" mass="54084">MNYKILCLSLFSISTLNVQSVQRLPNFVLINLDDCGYGDFSCYGATGYVTPYIDKMAAEGIRFTHFLAVQPVSGASRAGLMTGCYPNRIGMYGAPGPHDARGIHSDELTIGELLKQKGYRTAIFGKWHLGDAYEFLPLQNGFDEYYGLPYSNDMWPYHPEKVYPDLPTIEGNTIIGYNTNQSRLTTEYTERAIRFIRENKEVPFFLYMAHSMPHVPLAVSDKFKGRSSLGLYGDVMMELDWSVGEILRTLEDLHLDGNTLVILTSDNGPWIKYGNHAGSTGALREGKSVTFEGGNRVPCIMYWKGRIEPGICNQLASNIDIFPTFAELSGAPLPPHAIDGISLRPLIEHKKDAVLRTVFAYYYKKNDLEAITDGMYKLIFPHSYNSYECVYSGNDGNPGRIERVVIHKPLLYDLRRDPGERYDIYEQYPMVVERLEKEAESLRIELGDRLRKVEGKGTRKAGIVSDTRCLDVKVSHKSK</sequence>
<dbReference type="SUPFAM" id="SSF53649">
    <property type="entry name" value="Alkaline phosphatase-like"/>
    <property type="match status" value="1"/>
</dbReference>
<proteinExistence type="inferred from homology"/>
<reference evidence="5" key="3">
    <citation type="submission" date="2023-08" db="EMBL/GenBank/DDBJ databases">
        <title>Mucin Metabolism Genes Underlie the Key Renovations of Bacteroides xylanisolvens Genomes in Captive Great Apes.</title>
        <authorList>
            <person name="Nishida A.H."/>
        </authorList>
    </citation>
    <scope>NUCLEOTIDE SEQUENCE</scope>
    <source>
        <strain evidence="5">P13.H9</strain>
    </source>
</reference>
<evidence type="ECO:0000256" key="1">
    <source>
        <dbReference type="ARBA" id="ARBA00008779"/>
    </source>
</evidence>
<reference evidence="7" key="1">
    <citation type="submission" date="2017-04" db="EMBL/GenBank/DDBJ databases">
        <title>Function of individual gut microbiota members based on whole genome sequencing of pure cultures obtained from chicken caecum.</title>
        <authorList>
            <person name="Medvecky M."/>
            <person name="Cejkova D."/>
            <person name="Polansky O."/>
            <person name="Karasova D."/>
            <person name="Kubasova T."/>
            <person name="Cizek A."/>
            <person name="Rychlik I."/>
        </authorList>
    </citation>
    <scope>NUCLEOTIDE SEQUENCE [LARGE SCALE GENOMIC DNA]</scope>
    <source>
        <strain evidence="7">An109</strain>
    </source>
</reference>
<evidence type="ECO:0000313" key="5">
    <source>
        <dbReference type="EMBL" id="MCA4703040.1"/>
    </source>
</evidence>
<comment type="PTM">
    <text evidence="3">The conversion to 3-oxoalanine (also known as C-formylglycine, FGly), of a serine or cysteine residue in prokaryotes and of a cysteine residue in eukaryotes, is critical for catalytic activity.</text>
</comment>
<dbReference type="RefSeq" id="WP_008025173.1">
    <property type="nucleotide sequence ID" value="NZ_JAIWWH010000018.1"/>
</dbReference>
<comment type="caution">
    <text evidence="6">The sequence shown here is derived from an EMBL/GenBank/DDBJ whole genome shotgun (WGS) entry which is preliminary data.</text>
</comment>
<dbReference type="Pfam" id="PF14707">
    <property type="entry name" value="Sulfatase_C"/>
    <property type="match status" value="1"/>
</dbReference>
<dbReference type="AlphaFoldDB" id="A0A1Y4V9S0"/>
<dbReference type="CDD" id="cd16026">
    <property type="entry name" value="GALNS_like"/>
    <property type="match status" value="1"/>
</dbReference>
<evidence type="ECO:0000259" key="4">
    <source>
        <dbReference type="Pfam" id="PF00884"/>
    </source>
</evidence>
<name>A0A1Y4V9S0_9BACE</name>
<dbReference type="Gene3D" id="3.40.720.10">
    <property type="entry name" value="Alkaline Phosphatase, subunit A"/>
    <property type="match status" value="1"/>
</dbReference>
<dbReference type="Proteomes" id="UP000196036">
    <property type="component" value="Unassembled WGS sequence"/>
</dbReference>
<dbReference type="PANTHER" id="PTHR42693">
    <property type="entry name" value="ARYLSULFATASE FAMILY MEMBER"/>
    <property type="match status" value="1"/>
</dbReference>
<evidence type="ECO:0000256" key="2">
    <source>
        <dbReference type="ARBA" id="ARBA00022801"/>
    </source>
</evidence>
<dbReference type="EMBL" id="NFLW01000025">
    <property type="protein sequence ID" value="OUQ66827.1"/>
    <property type="molecule type" value="Genomic_DNA"/>
</dbReference>
<feature type="domain" description="Sulfatase N-terminal" evidence="4">
    <location>
        <begin position="25"/>
        <end position="330"/>
    </location>
</feature>
<keyword evidence="2" id="KW-0378">Hydrolase</keyword>
<organism evidence="6 7">
    <name type="scientific">Bacteroides xylanisolvens</name>
    <dbReference type="NCBI Taxonomy" id="371601"/>
    <lineage>
        <taxon>Bacteria</taxon>
        <taxon>Pseudomonadati</taxon>
        <taxon>Bacteroidota</taxon>
        <taxon>Bacteroidia</taxon>
        <taxon>Bacteroidales</taxon>
        <taxon>Bacteroidaceae</taxon>
        <taxon>Bacteroides</taxon>
    </lineage>
</organism>
<dbReference type="EMBL" id="JAIWYE010000012">
    <property type="protein sequence ID" value="MCA4703040.1"/>
    <property type="molecule type" value="Genomic_DNA"/>
</dbReference>
<feature type="modified residue" description="3-oxoalanine (Ser)" evidence="3">
    <location>
        <position position="73"/>
    </location>
</feature>
<evidence type="ECO:0000313" key="7">
    <source>
        <dbReference type="Proteomes" id="UP000196036"/>
    </source>
</evidence>
<dbReference type="InterPro" id="IPR000917">
    <property type="entry name" value="Sulfatase_N"/>
</dbReference>
<dbReference type="InterPro" id="IPR017850">
    <property type="entry name" value="Alkaline_phosphatase_core_sf"/>
</dbReference>
<gene>
    <name evidence="6" type="ORF">B5E52_13210</name>
    <name evidence="5" type="ORF">LD004_05355</name>
</gene>
<dbReference type="Pfam" id="PF00884">
    <property type="entry name" value="Sulfatase"/>
    <property type="match status" value="1"/>
</dbReference>
<dbReference type="GO" id="GO:0004065">
    <property type="term" value="F:arylsulfatase activity"/>
    <property type="evidence" value="ECO:0007669"/>
    <property type="project" value="TreeGrafter"/>
</dbReference>